<evidence type="ECO:0000313" key="2">
    <source>
        <dbReference type="Proteomes" id="UP000192513"/>
    </source>
</evidence>
<dbReference type="Proteomes" id="UP000192513">
    <property type="component" value="Unassembled WGS sequence"/>
</dbReference>
<comment type="caution">
    <text evidence="1">The sequence shown here is derived from an EMBL/GenBank/DDBJ whole genome shotgun (WGS) entry which is preliminary data.</text>
</comment>
<name>A0A1X0IDI6_9MYCO</name>
<reference evidence="1 2" key="1">
    <citation type="submission" date="2017-02" db="EMBL/GenBank/DDBJ databases">
        <title>The new phylogeny of genus Mycobacterium.</title>
        <authorList>
            <person name="Tortoli E."/>
            <person name="Trovato A."/>
            <person name="Cirillo D.M."/>
        </authorList>
    </citation>
    <scope>NUCLEOTIDE SEQUENCE [LARGE SCALE GENOMIC DNA]</scope>
    <source>
        <strain evidence="1 2">DSM 45000</strain>
    </source>
</reference>
<gene>
    <name evidence="1" type="ORF">BST39_08530</name>
</gene>
<organism evidence="1 2">
    <name type="scientific">Mycobacterium paraseoulense</name>
    <dbReference type="NCBI Taxonomy" id="590652"/>
    <lineage>
        <taxon>Bacteria</taxon>
        <taxon>Bacillati</taxon>
        <taxon>Actinomycetota</taxon>
        <taxon>Actinomycetes</taxon>
        <taxon>Mycobacteriales</taxon>
        <taxon>Mycobacteriaceae</taxon>
        <taxon>Mycobacterium</taxon>
    </lineage>
</organism>
<accession>A0A1X0IDI6</accession>
<sequence>MQIAEIETILGSVAHSEPVVLAEIGSGTDVPESWRPIAHSDAAGARRLAAVSLWNSDFLELVPTFAHVFTTELADVRLGHVAGESVLVYAVEHHDADQRHVRCWIGWDPALSHNTELRFAEAIPNAVRRFYREAHAGFVAPDWMSNGPIQPRHLQTYAEYLGCPQGLPRSNWPRDAVDPRRLLLLATTADSHVCVSPDLPLGQAVTVYGGTPEDPEDFGTLLDQTMTAQFDGIA</sequence>
<dbReference type="EMBL" id="MVIE01000008">
    <property type="protein sequence ID" value="ORB43146.1"/>
    <property type="molecule type" value="Genomic_DNA"/>
</dbReference>
<proteinExistence type="predicted"/>
<protein>
    <submittedName>
        <fullName evidence="1">Uncharacterized protein</fullName>
    </submittedName>
</protein>
<keyword evidence="2" id="KW-1185">Reference proteome</keyword>
<evidence type="ECO:0000313" key="1">
    <source>
        <dbReference type="EMBL" id="ORB43146.1"/>
    </source>
</evidence>
<dbReference type="AlphaFoldDB" id="A0A1X0IDI6"/>
<dbReference type="STRING" id="590652.BST39_08530"/>